<reference evidence="2" key="1">
    <citation type="journal article" date="2022" name="Int. J. Mol. Sci.">
        <title>Draft Genome of Tanacetum Coccineum: Genomic Comparison of Closely Related Tanacetum-Family Plants.</title>
        <authorList>
            <person name="Yamashiro T."/>
            <person name="Shiraishi A."/>
            <person name="Nakayama K."/>
            <person name="Satake H."/>
        </authorList>
    </citation>
    <scope>NUCLEOTIDE SEQUENCE</scope>
</reference>
<dbReference type="EMBL" id="BQNB010015935">
    <property type="protein sequence ID" value="GJT45860.1"/>
    <property type="molecule type" value="Genomic_DNA"/>
</dbReference>
<dbReference type="Proteomes" id="UP001151760">
    <property type="component" value="Unassembled WGS sequence"/>
</dbReference>
<gene>
    <name evidence="2" type="ORF">Tco_0954575</name>
</gene>
<feature type="domain" description="Reverse transcriptase zinc-binding" evidence="1">
    <location>
        <begin position="25"/>
        <end position="110"/>
    </location>
</feature>
<protein>
    <submittedName>
        <fullName evidence="2">Reverse transcriptase domain, reverse transcriptase zinc-binding domain protein</fullName>
    </submittedName>
</protein>
<evidence type="ECO:0000313" key="2">
    <source>
        <dbReference type="EMBL" id="GJT45860.1"/>
    </source>
</evidence>
<comment type="caution">
    <text evidence="2">The sequence shown here is derived from an EMBL/GenBank/DDBJ whole genome shotgun (WGS) entry which is preliminary data.</text>
</comment>
<keyword evidence="3" id="KW-1185">Reference proteome</keyword>
<evidence type="ECO:0000259" key="1">
    <source>
        <dbReference type="Pfam" id="PF13966"/>
    </source>
</evidence>
<dbReference type="Pfam" id="PF13966">
    <property type="entry name" value="zf-RVT"/>
    <property type="match status" value="1"/>
</dbReference>
<reference evidence="2" key="2">
    <citation type="submission" date="2022-01" db="EMBL/GenBank/DDBJ databases">
        <authorList>
            <person name="Yamashiro T."/>
            <person name="Shiraishi A."/>
            <person name="Satake H."/>
            <person name="Nakayama K."/>
        </authorList>
    </citation>
    <scope>NUCLEOTIDE SEQUENCE</scope>
</reference>
<dbReference type="GO" id="GO:0003964">
    <property type="term" value="F:RNA-directed DNA polymerase activity"/>
    <property type="evidence" value="ECO:0007669"/>
    <property type="project" value="UniProtKB-KW"/>
</dbReference>
<evidence type="ECO:0000313" key="3">
    <source>
        <dbReference type="Proteomes" id="UP001151760"/>
    </source>
</evidence>
<proteinExistence type="predicted"/>
<accession>A0ABQ5E4S7</accession>
<organism evidence="2 3">
    <name type="scientific">Tanacetum coccineum</name>
    <dbReference type="NCBI Taxonomy" id="301880"/>
    <lineage>
        <taxon>Eukaryota</taxon>
        <taxon>Viridiplantae</taxon>
        <taxon>Streptophyta</taxon>
        <taxon>Embryophyta</taxon>
        <taxon>Tracheophyta</taxon>
        <taxon>Spermatophyta</taxon>
        <taxon>Magnoliopsida</taxon>
        <taxon>eudicotyledons</taxon>
        <taxon>Gunneridae</taxon>
        <taxon>Pentapetalae</taxon>
        <taxon>asterids</taxon>
        <taxon>campanulids</taxon>
        <taxon>Asterales</taxon>
        <taxon>Asteraceae</taxon>
        <taxon>Asteroideae</taxon>
        <taxon>Anthemideae</taxon>
        <taxon>Anthemidinae</taxon>
        <taxon>Tanacetum</taxon>
    </lineage>
</organism>
<keyword evidence="2" id="KW-0548">Nucleotidyltransferase</keyword>
<dbReference type="InterPro" id="IPR026960">
    <property type="entry name" value="RVT-Znf"/>
</dbReference>
<name>A0ABQ5E4S7_9ASTR</name>
<sequence length="190" mass="22277">MFWLNNSNERQLAFGVGSWMQRVFFSVKALSRWIEQRMGVADVNKTLWNNLVPRKVNAFVWRALNRRLPVRIELDKKGIDLDTLLCPGCDNVVESLDHCLVLCENVINVWDMIFAWWGVGLTDVFTVKELLCHKGKSSMGKESRLLWQTTIWVAAYFVWKNRNNQVFKWKSKNSSRLFNEIQQKTLSGYT</sequence>
<keyword evidence="2" id="KW-0695">RNA-directed DNA polymerase</keyword>
<keyword evidence="2" id="KW-0808">Transferase</keyword>